<keyword evidence="2" id="KW-0812">Transmembrane</keyword>
<protein>
    <recommendedName>
        <fullName evidence="5">Zinc ribbon domain-containing protein</fullName>
    </recommendedName>
</protein>
<evidence type="ECO:0000256" key="1">
    <source>
        <dbReference type="SAM" id="MobiDB-lite"/>
    </source>
</evidence>
<feature type="region of interest" description="Disordered" evidence="1">
    <location>
        <begin position="65"/>
        <end position="107"/>
    </location>
</feature>
<keyword evidence="2" id="KW-0472">Membrane</keyword>
<accession>A0A5E7N5C7</accession>
<name>A0A5E7N5C7_PSEFL</name>
<evidence type="ECO:0008006" key="5">
    <source>
        <dbReference type="Google" id="ProtNLM"/>
    </source>
</evidence>
<dbReference type="Proteomes" id="UP000377224">
    <property type="component" value="Unassembled WGS sequence"/>
</dbReference>
<keyword evidence="2" id="KW-1133">Transmembrane helix</keyword>
<evidence type="ECO:0000313" key="3">
    <source>
        <dbReference type="EMBL" id="VVP32285.1"/>
    </source>
</evidence>
<feature type="transmembrane region" description="Helical" evidence="2">
    <location>
        <begin position="141"/>
        <end position="158"/>
    </location>
</feature>
<dbReference type="RefSeq" id="WP_150648343.1">
    <property type="nucleotide sequence ID" value="NZ_CABVIN010000006.1"/>
</dbReference>
<reference evidence="3 4" key="1">
    <citation type="submission" date="2019-09" db="EMBL/GenBank/DDBJ databases">
        <authorList>
            <person name="Chandra G."/>
            <person name="Truman W A."/>
        </authorList>
    </citation>
    <scope>NUCLEOTIDE SEQUENCE [LARGE SCALE GENOMIC DNA]</scope>
    <source>
        <strain evidence="3">PS896</strain>
    </source>
</reference>
<dbReference type="AlphaFoldDB" id="A0A5E7N5C7"/>
<proteinExistence type="predicted"/>
<evidence type="ECO:0000313" key="4">
    <source>
        <dbReference type="Proteomes" id="UP000377224"/>
    </source>
</evidence>
<gene>
    <name evidence="3" type="ORF">PS896_04418</name>
</gene>
<feature type="compositionally biased region" description="Pro residues" evidence="1">
    <location>
        <begin position="69"/>
        <end position="79"/>
    </location>
</feature>
<dbReference type="EMBL" id="CABVIN010000006">
    <property type="protein sequence ID" value="VVP32285.1"/>
    <property type="molecule type" value="Genomic_DNA"/>
</dbReference>
<sequence length="160" mass="17287">MALIECYECKRSISSEASACIHCGAPMAEQIVRAHAQTVAAAEPAPAPAKPSTISFGSLPRNKAVPEAVAPPAPEPLPKVMPAAAGRRRRQPVEQPAPAFQTQTNADGSRPVEGWLKIMIFLLPMVFVWFLLRSGHSMKQRFFGFGWLALLILASTLSPK</sequence>
<organism evidence="3 4">
    <name type="scientific">Pseudomonas fluorescens</name>
    <dbReference type="NCBI Taxonomy" id="294"/>
    <lineage>
        <taxon>Bacteria</taxon>
        <taxon>Pseudomonadati</taxon>
        <taxon>Pseudomonadota</taxon>
        <taxon>Gammaproteobacteria</taxon>
        <taxon>Pseudomonadales</taxon>
        <taxon>Pseudomonadaceae</taxon>
        <taxon>Pseudomonas</taxon>
    </lineage>
</organism>
<evidence type="ECO:0000256" key="2">
    <source>
        <dbReference type="SAM" id="Phobius"/>
    </source>
</evidence>
<feature type="transmembrane region" description="Helical" evidence="2">
    <location>
        <begin position="114"/>
        <end position="132"/>
    </location>
</feature>